<dbReference type="EMBL" id="JXRR01000001">
    <property type="protein sequence ID" value="KIL52846.1"/>
    <property type="molecule type" value="Genomic_DNA"/>
</dbReference>
<keyword evidence="2" id="KW-1185">Reference proteome</keyword>
<organism evidence="1 2">
    <name type="scientific">Jeotgalibacillus campisalis</name>
    <dbReference type="NCBI Taxonomy" id="220754"/>
    <lineage>
        <taxon>Bacteria</taxon>
        <taxon>Bacillati</taxon>
        <taxon>Bacillota</taxon>
        <taxon>Bacilli</taxon>
        <taxon>Bacillales</taxon>
        <taxon>Caryophanaceae</taxon>
        <taxon>Jeotgalibacillus</taxon>
    </lineage>
</organism>
<reference evidence="1 2" key="1">
    <citation type="submission" date="2015-01" db="EMBL/GenBank/DDBJ databases">
        <title>Jeotgalibacillus campisalis genome sequencing.</title>
        <authorList>
            <person name="Goh K.M."/>
            <person name="Chan K.-G."/>
            <person name="Yaakop A.S."/>
            <person name="Ee R."/>
            <person name="Gan H.M."/>
            <person name="Chan C.S."/>
        </authorList>
    </citation>
    <scope>NUCLEOTIDE SEQUENCE [LARGE SCALE GENOMIC DNA]</scope>
    <source>
        <strain evidence="1 2">SF-57</strain>
    </source>
</reference>
<name>A0A0C2W8C9_9BACL</name>
<dbReference type="Proteomes" id="UP000031972">
    <property type="component" value="Unassembled WGS sequence"/>
</dbReference>
<evidence type="ECO:0000313" key="2">
    <source>
        <dbReference type="Proteomes" id="UP000031972"/>
    </source>
</evidence>
<protein>
    <submittedName>
        <fullName evidence="1">Uncharacterized protein</fullName>
    </submittedName>
</protein>
<dbReference type="PATRIC" id="fig|220754.4.peg.178"/>
<evidence type="ECO:0000313" key="1">
    <source>
        <dbReference type="EMBL" id="KIL52846.1"/>
    </source>
</evidence>
<dbReference type="AlphaFoldDB" id="A0A0C2W8C9"/>
<accession>A0A0C2W8C9</accession>
<comment type="caution">
    <text evidence="1">The sequence shown here is derived from an EMBL/GenBank/DDBJ whole genome shotgun (WGS) entry which is preliminary data.</text>
</comment>
<proteinExistence type="predicted"/>
<sequence length="53" mass="5611">MTSSPCLLQLDKIKAEGARSAPTSIRRVGQAGMPFACWDSVTYDLEELAPAAG</sequence>
<gene>
    <name evidence="1" type="ORF">KR50_01750</name>
</gene>